<evidence type="ECO:0000256" key="4">
    <source>
        <dbReference type="ARBA" id="ARBA00022801"/>
    </source>
</evidence>
<evidence type="ECO:0000256" key="2">
    <source>
        <dbReference type="ARBA" id="ARBA00022670"/>
    </source>
</evidence>
<evidence type="ECO:0000256" key="3">
    <source>
        <dbReference type="ARBA" id="ARBA00022723"/>
    </source>
</evidence>
<organism evidence="10 11">
    <name type="scientific">Cardiobacterium hominis</name>
    <dbReference type="NCBI Taxonomy" id="2718"/>
    <lineage>
        <taxon>Bacteria</taxon>
        <taxon>Pseudomonadati</taxon>
        <taxon>Pseudomonadota</taxon>
        <taxon>Gammaproteobacteria</taxon>
        <taxon>Cardiobacteriales</taxon>
        <taxon>Cardiobacteriaceae</taxon>
        <taxon>Cardiobacterium</taxon>
    </lineage>
</organism>
<gene>
    <name evidence="10" type="ORF">CHUV0807_0624</name>
</gene>
<accession>A0A1C3HNZ2</accession>
<feature type="region of interest" description="Disordered" evidence="7">
    <location>
        <begin position="80"/>
        <end position="112"/>
    </location>
</feature>
<evidence type="ECO:0000313" key="10">
    <source>
        <dbReference type="EMBL" id="SAY71125.1"/>
    </source>
</evidence>
<dbReference type="InterPro" id="IPR011055">
    <property type="entry name" value="Dup_hybrid_motif"/>
</dbReference>
<dbReference type="GO" id="GO:0004222">
    <property type="term" value="F:metalloendopeptidase activity"/>
    <property type="evidence" value="ECO:0007669"/>
    <property type="project" value="TreeGrafter"/>
</dbReference>
<evidence type="ECO:0000256" key="6">
    <source>
        <dbReference type="ARBA" id="ARBA00023049"/>
    </source>
</evidence>
<keyword evidence="5" id="KW-0862">Zinc</keyword>
<dbReference type="PANTHER" id="PTHR21666">
    <property type="entry name" value="PEPTIDASE-RELATED"/>
    <property type="match status" value="1"/>
</dbReference>
<evidence type="ECO:0000259" key="9">
    <source>
        <dbReference type="Pfam" id="PF01551"/>
    </source>
</evidence>
<keyword evidence="8" id="KW-0472">Membrane</keyword>
<dbReference type="PANTHER" id="PTHR21666:SF288">
    <property type="entry name" value="CELL DIVISION PROTEIN YTFB"/>
    <property type="match status" value="1"/>
</dbReference>
<evidence type="ECO:0000313" key="11">
    <source>
        <dbReference type="Proteomes" id="UP000190837"/>
    </source>
</evidence>
<dbReference type="CDD" id="cd12797">
    <property type="entry name" value="M23_peptidase"/>
    <property type="match status" value="1"/>
</dbReference>
<dbReference type="EMBL" id="FKLO01000026">
    <property type="protein sequence ID" value="SAY71125.1"/>
    <property type="molecule type" value="Genomic_DNA"/>
</dbReference>
<keyword evidence="8" id="KW-0812">Transmembrane</keyword>
<keyword evidence="2" id="KW-0645">Protease</keyword>
<keyword evidence="6" id="KW-0482">Metalloprotease</keyword>
<proteinExistence type="predicted"/>
<reference evidence="11" key="1">
    <citation type="submission" date="2016-04" db="EMBL/GenBank/DDBJ databases">
        <authorList>
            <person name="Tagini F."/>
        </authorList>
    </citation>
    <scope>NUCLEOTIDE SEQUENCE [LARGE SCALE GENOMIC DNA]</scope>
    <source>
        <strain evidence="11">CHUV0807</strain>
    </source>
</reference>
<dbReference type="Proteomes" id="UP000190837">
    <property type="component" value="Unassembled WGS sequence"/>
</dbReference>
<keyword evidence="3" id="KW-0479">Metal-binding</keyword>
<evidence type="ECO:0000256" key="1">
    <source>
        <dbReference type="ARBA" id="ARBA00001947"/>
    </source>
</evidence>
<keyword evidence="8" id="KW-1133">Transmembrane helix</keyword>
<evidence type="ECO:0000256" key="8">
    <source>
        <dbReference type="SAM" id="Phobius"/>
    </source>
</evidence>
<keyword evidence="4" id="KW-0378">Hydrolase</keyword>
<dbReference type="Gene3D" id="3.10.450.350">
    <property type="match status" value="1"/>
</dbReference>
<dbReference type="AlphaFoldDB" id="A0A1C3HNZ2"/>
<feature type="compositionally biased region" description="Pro residues" evidence="7">
    <location>
        <begin position="84"/>
        <end position="102"/>
    </location>
</feature>
<dbReference type="SUPFAM" id="SSF51261">
    <property type="entry name" value="Duplicated hybrid motif"/>
    <property type="match status" value="1"/>
</dbReference>
<comment type="cofactor">
    <cofactor evidence="1">
        <name>Zn(2+)</name>
        <dbReference type="ChEBI" id="CHEBI:29105"/>
    </cofactor>
</comment>
<protein>
    <submittedName>
        <fullName evidence="10">Peptidase, M23/M37 family</fullName>
    </submittedName>
</protein>
<evidence type="ECO:0000256" key="7">
    <source>
        <dbReference type="SAM" id="MobiDB-lite"/>
    </source>
</evidence>
<dbReference type="InterPro" id="IPR016047">
    <property type="entry name" value="M23ase_b-sheet_dom"/>
</dbReference>
<evidence type="ECO:0000256" key="5">
    <source>
        <dbReference type="ARBA" id="ARBA00022833"/>
    </source>
</evidence>
<name>A0A1C3HNZ2_9GAMM</name>
<dbReference type="InterPro" id="IPR050570">
    <property type="entry name" value="Cell_wall_metabolism_enzyme"/>
</dbReference>
<dbReference type="Gene3D" id="2.70.70.10">
    <property type="entry name" value="Glucose Permease (Domain IIA)"/>
    <property type="match status" value="1"/>
</dbReference>
<sequence>MRANTARRTPNMPQHPHNDRTQQRLLPWIALIGFLGVALYALLPADFWLPEYKSAHHTVTPPQAITADDFEDNDWEDEIAQQPPKLPPVTAPPKEIPGPPLSAKPSAQTADGGQFKKHYQTYRLPGDYWHNLQKSGLNPTLLAQLEPLQTRLENPALTHIELLYSDYYKDGKTDPKNSKIIAVRLNTARGSDIWYARHENQNTWYYDADGNAPEAAMDRIPLASYDHISSPFDPVRLHPITRIIRPHEGTDFKAAYGAPVRATGDGVVRFAGWQGGYGRVIIIDHANGYQTRYAHLSDINVETGAAVKRGQSIGNLGNSGRSTGSHLHYEVRIDDIPHDPMTVDLPSTRPLAANYKDAWQYRCGQYEKEMNALAKNKTIK</sequence>
<dbReference type="GO" id="GO:0006508">
    <property type="term" value="P:proteolysis"/>
    <property type="evidence" value="ECO:0007669"/>
    <property type="project" value="UniProtKB-KW"/>
</dbReference>
<dbReference type="GO" id="GO:0046872">
    <property type="term" value="F:metal ion binding"/>
    <property type="evidence" value="ECO:0007669"/>
    <property type="project" value="UniProtKB-KW"/>
</dbReference>
<feature type="transmembrane region" description="Helical" evidence="8">
    <location>
        <begin position="25"/>
        <end position="43"/>
    </location>
</feature>
<feature type="domain" description="M23ase beta-sheet core" evidence="9">
    <location>
        <begin position="246"/>
        <end position="340"/>
    </location>
</feature>
<dbReference type="Pfam" id="PF01551">
    <property type="entry name" value="Peptidase_M23"/>
    <property type="match status" value="1"/>
</dbReference>